<dbReference type="InterPro" id="IPR005247">
    <property type="entry name" value="YbhB_YbcL/LppC-like"/>
</dbReference>
<dbReference type="Proteomes" id="UP000570166">
    <property type="component" value="Unassembled WGS sequence"/>
</dbReference>
<dbReference type="CDD" id="cd00865">
    <property type="entry name" value="PEBP_bact_arch"/>
    <property type="match status" value="1"/>
</dbReference>
<keyword evidence="2" id="KW-1185">Reference proteome</keyword>
<organism evidence="1 2">
    <name type="scientific">Sphingomonas chungangi</name>
    <dbReference type="NCBI Taxonomy" id="2683589"/>
    <lineage>
        <taxon>Bacteria</taxon>
        <taxon>Pseudomonadati</taxon>
        <taxon>Pseudomonadota</taxon>
        <taxon>Alphaproteobacteria</taxon>
        <taxon>Sphingomonadales</taxon>
        <taxon>Sphingomonadaceae</taxon>
        <taxon>Sphingomonas</taxon>
    </lineage>
</organism>
<dbReference type="AlphaFoldDB" id="A0A838L4R4"/>
<accession>A0A838L4R4</accession>
<dbReference type="PANTHER" id="PTHR30289:SF1">
    <property type="entry name" value="PEBP (PHOSPHATIDYLETHANOLAMINE-BINDING PROTEIN) FAMILY PROTEIN"/>
    <property type="match status" value="1"/>
</dbReference>
<evidence type="ECO:0000313" key="1">
    <source>
        <dbReference type="EMBL" id="MBA2934361.1"/>
    </source>
</evidence>
<dbReference type="RefSeq" id="WP_160365850.1">
    <property type="nucleotide sequence ID" value="NZ_JACEIB010000006.1"/>
</dbReference>
<name>A0A838L4R4_9SPHN</name>
<evidence type="ECO:0000313" key="2">
    <source>
        <dbReference type="Proteomes" id="UP000570166"/>
    </source>
</evidence>
<proteinExistence type="predicted"/>
<dbReference type="Gene3D" id="3.90.280.10">
    <property type="entry name" value="PEBP-like"/>
    <property type="match status" value="1"/>
</dbReference>
<comment type="caution">
    <text evidence="1">The sequence shown here is derived from an EMBL/GenBank/DDBJ whole genome shotgun (WGS) entry which is preliminary data.</text>
</comment>
<dbReference type="InterPro" id="IPR036610">
    <property type="entry name" value="PEBP-like_sf"/>
</dbReference>
<gene>
    <name evidence="1" type="ORF">HZF05_09645</name>
</gene>
<reference evidence="1 2" key="1">
    <citation type="submission" date="2020-07" db="EMBL/GenBank/DDBJ databases">
        <authorList>
            <person name="Sun Q."/>
        </authorList>
    </citation>
    <scope>NUCLEOTIDE SEQUENCE [LARGE SCALE GENOMIC DNA]</scope>
    <source>
        <strain evidence="1 2">CGMCC 1.13654</strain>
    </source>
</reference>
<dbReference type="EMBL" id="JACEIB010000006">
    <property type="protein sequence ID" value="MBA2934361.1"/>
    <property type="molecule type" value="Genomic_DNA"/>
</dbReference>
<sequence>MLEHVPAWLGGLLRDRRAGHAKLVAADPKIRLGVDTIDLTSPAFAPGGRLPVRFTADGEGISPPLLWGDVPEGTASLALIVEDPDAPAANPLVHAIIWGMPADERRVAEGAIVADGAGGPDGNVGRNSFLREGWLPPDPPTCHGEHDYVFQLFALSEQVDLGASPGRSAVVDGIADRVLAAGVLVGTYSRDQPAAVGAAEAGQVGTGAIATG</sequence>
<dbReference type="Pfam" id="PF01161">
    <property type="entry name" value="PBP"/>
    <property type="match status" value="1"/>
</dbReference>
<dbReference type="NCBIfam" id="TIGR00481">
    <property type="entry name" value="YbhB/YbcL family Raf kinase inhibitor-like protein"/>
    <property type="match status" value="1"/>
</dbReference>
<dbReference type="PANTHER" id="PTHR30289">
    <property type="entry name" value="UNCHARACTERIZED PROTEIN YBCL-RELATED"/>
    <property type="match status" value="1"/>
</dbReference>
<dbReference type="InterPro" id="IPR008914">
    <property type="entry name" value="PEBP"/>
</dbReference>
<dbReference type="SUPFAM" id="SSF49777">
    <property type="entry name" value="PEBP-like"/>
    <property type="match status" value="1"/>
</dbReference>
<protein>
    <submittedName>
        <fullName evidence="1">YbhB/YbcL family Raf kinase inhibitor-like protein</fullName>
    </submittedName>
</protein>